<sequence length="99" mass="10625">MKMKNRKYRISVLLLTLLSGTLPATSACFAATSAPGHNPSEKPASVKTGYEVDGRTSASVLAAKRAHSVDRQDEIGLAVYSGVFVIGLIVFFTQLGRRK</sequence>
<keyword evidence="2" id="KW-0732">Signal</keyword>
<dbReference type="KEGG" id="mdn:JT25_018475"/>
<protein>
    <submittedName>
        <fullName evidence="3">Uncharacterized protein</fullName>
    </submittedName>
</protein>
<keyword evidence="4" id="KW-1185">Reference proteome</keyword>
<evidence type="ECO:0000313" key="3">
    <source>
        <dbReference type="EMBL" id="AMK78453.1"/>
    </source>
</evidence>
<dbReference type="PROSITE" id="PS51257">
    <property type="entry name" value="PROKAR_LIPOPROTEIN"/>
    <property type="match status" value="1"/>
</dbReference>
<dbReference type="Proteomes" id="UP000030512">
    <property type="component" value="Chromosome"/>
</dbReference>
<keyword evidence="1" id="KW-0812">Transmembrane</keyword>
<keyword evidence="1" id="KW-0472">Membrane</keyword>
<feature type="signal peptide" evidence="2">
    <location>
        <begin position="1"/>
        <end position="26"/>
    </location>
</feature>
<gene>
    <name evidence="3" type="ORF">JT25_018475</name>
</gene>
<feature type="transmembrane region" description="Helical" evidence="1">
    <location>
        <begin position="75"/>
        <end position="95"/>
    </location>
</feature>
<reference evidence="3 4" key="1">
    <citation type="journal article" date="2015" name="Environ. Microbiol.">
        <title>Methane oxidation coupled to nitrate reduction under hypoxia by the Gammaproteobacterium Methylomonas denitrificans, sp. nov. type strain FJG1.</title>
        <authorList>
            <person name="Kits K.D."/>
            <person name="Klotz M.G."/>
            <person name="Stein L.Y."/>
        </authorList>
    </citation>
    <scope>NUCLEOTIDE SEQUENCE [LARGE SCALE GENOMIC DNA]</scope>
    <source>
        <strain evidence="3 4">FJG1</strain>
    </source>
</reference>
<keyword evidence="1" id="KW-1133">Transmembrane helix</keyword>
<dbReference type="STRING" id="1538553.JT25_018475"/>
<evidence type="ECO:0000256" key="2">
    <source>
        <dbReference type="SAM" id="SignalP"/>
    </source>
</evidence>
<dbReference type="AlphaFoldDB" id="A0A126T8N5"/>
<dbReference type="EMBL" id="CP014476">
    <property type="protein sequence ID" value="AMK78453.1"/>
    <property type="molecule type" value="Genomic_DNA"/>
</dbReference>
<evidence type="ECO:0000256" key="1">
    <source>
        <dbReference type="SAM" id="Phobius"/>
    </source>
</evidence>
<proteinExistence type="predicted"/>
<accession>A0A126T8N5</accession>
<feature type="chain" id="PRO_5007797855" evidence="2">
    <location>
        <begin position="27"/>
        <end position="99"/>
    </location>
</feature>
<organism evidence="3 4">
    <name type="scientific">Methylomonas denitrificans</name>
    <dbReference type="NCBI Taxonomy" id="1538553"/>
    <lineage>
        <taxon>Bacteria</taxon>
        <taxon>Pseudomonadati</taxon>
        <taxon>Pseudomonadota</taxon>
        <taxon>Gammaproteobacteria</taxon>
        <taxon>Methylococcales</taxon>
        <taxon>Methylococcaceae</taxon>
        <taxon>Methylomonas</taxon>
    </lineage>
</organism>
<name>A0A126T8N5_9GAMM</name>
<evidence type="ECO:0000313" key="4">
    <source>
        <dbReference type="Proteomes" id="UP000030512"/>
    </source>
</evidence>